<keyword evidence="4 6" id="KW-1133">Transmembrane helix</keyword>
<dbReference type="AlphaFoldDB" id="A0A506U8I5"/>
<sequence length="313" mass="32891">MIRLAIILVGAAILACLPFFTGAVFMQFAINALILAVLTQSWNIIGGFTGYVSFGNSTFYGLGIYGTAVAMVKFSLPFAVGLGCGAVLAVLAALLIGIPILRLRGPYFAIATLGLAAATGALVSTIDLAGANTGLVLPLVRADTMFYELALGLLLVCTLTVLWIATSRFGAGLVAIREDEDAAATMGVNTTAYKVIALMMSAFFTAIAGGIYAYWISFIDPSSAFDPTLNVRMVIMAVFGGPGTVLGPLAGSFILSAVYEVLSSWISTAAALLFGIVIVLAVIFTPRGIADVLVGVRRHGWRYLTRNIRENRL</sequence>
<feature type="transmembrane region" description="Helical" evidence="6">
    <location>
        <begin position="146"/>
        <end position="165"/>
    </location>
</feature>
<dbReference type="GO" id="GO:0015658">
    <property type="term" value="F:branched-chain amino acid transmembrane transporter activity"/>
    <property type="evidence" value="ECO:0007669"/>
    <property type="project" value="InterPro"/>
</dbReference>
<dbReference type="EMBL" id="VHLH01000005">
    <property type="protein sequence ID" value="TPW30663.1"/>
    <property type="molecule type" value="Genomic_DNA"/>
</dbReference>
<feature type="transmembrane region" description="Helical" evidence="6">
    <location>
        <begin position="235"/>
        <end position="258"/>
    </location>
</feature>
<dbReference type="PROSITE" id="PS51257">
    <property type="entry name" value="PROKAR_LIPOPROTEIN"/>
    <property type="match status" value="1"/>
</dbReference>
<dbReference type="CDD" id="cd06581">
    <property type="entry name" value="TM_PBP1_LivM_like"/>
    <property type="match status" value="1"/>
</dbReference>
<feature type="transmembrane region" description="Helical" evidence="6">
    <location>
        <begin position="32"/>
        <end position="54"/>
    </location>
</feature>
<organism evidence="7 8">
    <name type="scientific">Pararhizobium mangrovi</name>
    <dbReference type="NCBI Taxonomy" id="2590452"/>
    <lineage>
        <taxon>Bacteria</taxon>
        <taxon>Pseudomonadati</taxon>
        <taxon>Pseudomonadota</taxon>
        <taxon>Alphaproteobacteria</taxon>
        <taxon>Hyphomicrobiales</taxon>
        <taxon>Rhizobiaceae</taxon>
        <taxon>Rhizobium/Agrobacterium group</taxon>
        <taxon>Pararhizobium</taxon>
    </lineage>
</organism>
<feature type="transmembrane region" description="Helical" evidence="6">
    <location>
        <begin position="195"/>
        <end position="215"/>
    </location>
</feature>
<name>A0A506U8I5_9HYPH</name>
<dbReference type="Proteomes" id="UP000320314">
    <property type="component" value="Unassembled WGS sequence"/>
</dbReference>
<comment type="caution">
    <text evidence="7">The sequence shown here is derived from an EMBL/GenBank/DDBJ whole genome shotgun (WGS) entry which is preliminary data.</text>
</comment>
<evidence type="ECO:0000313" key="7">
    <source>
        <dbReference type="EMBL" id="TPW30663.1"/>
    </source>
</evidence>
<evidence type="ECO:0000256" key="6">
    <source>
        <dbReference type="SAM" id="Phobius"/>
    </source>
</evidence>
<evidence type="ECO:0000256" key="4">
    <source>
        <dbReference type="ARBA" id="ARBA00022989"/>
    </source>
</evidence>
<feature type="transmembrane region" description="Helical" evidence="6">
    <location>
        <begin position="6"/>
        <end position="25"/>
    </location>
</feature>
<keyword evidence="2" id="KW-1003">Cell membrane</keyword>
<protein>
    <submittedName>
        <fullName evidence="7">Branched-chain amino acid ABC transporter permease</fullName>
    </submittedName>
</protein>
<dbReference type="PANTHER" id="PTHR30482">
    <property type="entry name" value="HIGH-AFFINITY BRANCHED-CHAIN AMINO ACID TRANSPORT SYSTEM PERMEASE"/>
    <property type="match status" value="1"/>
</dbReference>
<dbReference type="Pfam" id="PF02653">
    <property type="entry name" value="BPD_transp_2"/>
    <property type="match status" value="1"/>
</dbReference>
<dbReference type="GO" id="GO:0005886">
    <property type="term" value="C:plasma membrane"/>
    <property type="evidence" value="ECO:0007669"/>
    <property type="project" value="UniProtKB-SubCell"/>
</dbReference>
<evidence type="ECO:0000256" key="3">
    <source>
        <dbReference type="ARBA" id="ARBA00022692"/>
    </source>
</evidence>
<dbReference type="RefSeq" id="WP_141165802.1">
    <property type="nucleotide sequence ID" value="NZ_VHLH01000005.1"/>
</dbReference>
<evidence type="ECO:0000256" key="5">
    <source>
        <dbReference type="ARBA" id="ARBA00023136"/>
    </source>
</evidence>
<proteinExistence type="predicted"/>
<keyword evidence="3 6" id="KW-0812">Transmembrane</keyword>
<dbReference type="InterPro" id="IPR001851">
    <property type="entry name" value="ABC_transp_permease"/>
</dbReference>
<accession>A0A506U8I5</accession>
<feature type="transmembrane region" description="Helical" evidence="6">
    <location>
        <begin position="265"/>
        <end position="284"/>
    </location>
</feature>
<evidence type="ECO:0000256" key="1">
    <source>
        <dbReference type="ARBA" id="ARBA00004651"/>
    </source>
</evidence>
<feature type="transmembrane region" description="Helical" evidence="6">
    <location>
        <begin position="107"/>
        <end position="126"/>
    </location>
</feature>
<keyword evidence="8" id="KW-1185">Reference proteome</keyword>
<keyword evidence="5 6" id="KW-0472">Membrane</keyword>
<gene>
    <name evidence="7" type="ORF">FJU11_04360</name>
</gene>
<comment type="subcellular location">
    <subcellularLocation>
        <location evidence="1">Cell membrane</location>
        <topology evidence="1">Multi-pass membrane protein</topology>
    </subcellularLocation>
</comment>
<dbReference type="PANTHER" id="PTHR30482:SF10">
    <property type="entry name" value="HIGH-AFFINITY BRANCHED-CHAIN AMINO ACID TRANSPORT PROTEIN BRAE"/>
    <property type="match status" value="1"/>
</dbReference>
<dbReference type="OrthoDB" id="9804361at2"/>
<reference evidence="7 8" key="1">
    <citation type="submission" date="2019-06" db="EMBL/GenBank/DDBJ databases">
        <authorList>
            <person name="Li M."/>
        </authorList>
    </citation>
    <scope>NUCLEOTIDE SEQUENCE [LARGE SCALE GENOMIC DNA]</scope>
    <source>
        <strain evidence="7 8">BGMRC6574</strain>
    </source>
</reference>
<evidence type="ECO:0000313" key="8">
    <source>
        <dbReference type="Proteomes" id="UP000320314"/>
    </source>
</evidence>
<evidence type="ECO:0000256" key="2">
    <source>
        <dbReference type="ARBA" id="ARBA00022475"/>
    </source>
</evidence>
<dbReference type="InterPro" id="IPR043428">
    <property type="entry name" value="LivM-like"/>
</dbReference>
<feature type="transmembrane region" description="Helical" evidence="6">
    <location>
        <begin position="74"/>
        <end position="95"/>
    </location>
</feature>